<dbReference type="AlphaFoldDB" id="A0A9D1PRA6"/>
<feature type="chain" id="PRO_5039087399" evidence="1">
    <location>
        <begin position="33"/>
        <end position="327"/>
    </location>
</feature>
<accession>A0A9D1PRA6</accession>
<dbReference type="Proteomes" id="UP000824162">
    <property type="component" value="Unassembled WGS sequence"/>
</dbReference>
<dbReference type="Pfam" id="PF11288">
    <property type="entry name" value="DUF3089"/>
    <property type="match status" value="1"/>
</dbReference>
<evidence type="ECO:0000313" key="3">
    <source>
        <dbReference type="Proteomes" id="UP000824162"/>
    </source>
</evidence>
<evidence type="ECO:0000256" key="1">
    <source>
        <dbReference type="SAM" id="SignalP"/>
    </source>
</evidence>
<name>A0A9D1PRA6_9FIRM</name>
<feature type="signal peptide" evidence="1">
    <location>
        <begin position="1"/>
        <end position="32"/>
    </location>
</feature>
<dbReference type="SUPFAM" id="SSF53474">
    <property type="entry name" value="alpha/beta-Hydrolases"/>
    <property type="match status" value="1"/>
</dbReference>
<reference evidence="2" key="2">
    <citation type="submission" date="2021-04" db="EMBL/GenBank/DDBJ databases">
        <authorList>
            <person name="Gilroy R."/>
        </authorList>
    </citation>
    <scope>NUCLEOTIDE SEQUENCE</scope>
    <source>
        <strain evidence="2">5790</strain>
    </source>
</reference>
<sequence>MKYYTKRVLCVLLILALAAALCSCGSASLDYADNGNWAYAGGSDVKDADLFIICPTVDLGDENRFNMSLDDTKTKESFVGALNMELGIYNGSCNVYAPFYRQMTLNGYGSENEEEYINIAYEDVKNAFCYYIENLSGGRPFVLAGFSQGSQLALMLMKDLFDEPEYSEKLIAAYLIGWRVTDSDLSEAPWLKMAEGEGDTGCIISFSSEAENITSSFIVPEGTKTYAINPLNWKTDSTPASASENKGACFTNYSGEIKQEIPGLTGAYIDPERGTLKVTDVSPEEYPPSLSLFGEGEYHVYDYQFFYRNLQENVGLRVKNYIENIEN</sequence>
<evidence type="ECO:0000313" key="2">
    <source>
        <dbReference type="EMBL" id="HIV85782.1"/>
    </source>
</evidence>
<gene>
    <name evidence="2" type="ORF">H9900_03105</name>
</gene>
<comment type="caution">
    <text evidence="2">The sequence shown here is derived from an EMBL/GenBank/DDBJ whole genome shotgun (WGS) entry which is preliminary data.</text>
</comment>
<keyword evidence="1" id="KW-0732">Signal</keyword>
<reference evidence="2" key="1">
    <citation type="journal article" date="2021" name="PeerJ">
        <title>Extensive microbial diversity within the chicken gut microbiome revealed by metagenomics and culture.</title>
        <authorList>
            <person name="Gilroy R."/>
            <person name="Ravi A."/>
            <person name="Getino M."/>
            <person name="Pursley I."/>
            <person name="Horton D.L."/>
            <person name="Alikhan N.F."/>
            <person name="Baker D."/>
            <person name="Gharbi K."/>
            <person name="Hall N."/>
            <person name="Watson M."/>
            <person name="Adriaenssens E.M."/>
            <person name="Foster-Nyarko E."/>
            <person name="Jarju S."/>
            <person name="Secka A."/>
            <person name="Antonio M."/>
            <person name="Oren A."/>
            <person name="Chaudhuri R.R."/>
            <person name="La Ragione R."/>
            <person name="Hildebrand F."/>
            <person name="Pallen M.J."/>
        </authorList>
    </citation>
    <scope>NUCLEOTIDE SEQUENCE</scope>
    <source>
        <strain evidence="2">5790</strain>
    </source>
</reference>
<proteinExistence type="predicted"/>
<organism evidence="2 3">
    <name type="scientific">Candidatus Monoglobus merdigallinarum</name>
    <dbReference type="NCBI Taxonomy" id="2838698"/>
    <lineage>
        <taxon>Bacteria</taxon>
        <taxon>Bacillati</taxon>
        <taxon>Bacillota</taxon>
        <taxon>Clostridia</taxon>
        <taxon>Monoglobales</taxon>
        <taxon>Monoglobaceae</taxon>
        <taxon>Monoglobus</taxon>
    </lineage>
</organism>
<dbReference type="PROSITE" id="PS51257">
    <property type="entry name" value="PROKAR_LIPOPROTEIN"/>
    <property type="match status" value="1"/>
</dbReference>
<protein>
    <submittedName>
        <fullName evidence="2">DUF3089 domain-containing protein</fullName>
    </submittedName>
</protein>
<dbReference type="EMBL" id="DXIJ01000059">
    <property type="protein sequence ID" value="HIV85782.1"/>
    <property type="molecule type" value="Genomic_DNA"/>
</dbReference>
<dbReference type="InterPro" id="IPR029058">
    <property type="entry name" value="AB_hydrolase_fold"/>
</dbReference>
<dbReference type="InterPro" id="IPR021440">
    <property type="entry name" value="DUF3089"/>
</dbReference>